<evidence type="ECO:0000313" key="2">
    <source>
        <dbReference type="EMBL" id="PMR71593.1"/>
    </source>
</evidence>
<evidence type="ECO:0000259" key="1">
    <source>
        <dbReference type="Pfam" id="PF17803"/>
    </source>
</evidence>
<dbReference type="InterPro" id="IPR013783">
    <property type="entry name" value="Ig-like_fold"/>
</dbReference>
<proteinExistence type="predicted"/>
<feature type="non-terminal residue" evidence="2">
    <location>
        <position position="448"/>
    </location>
</feature>
<dbReference type="AlphaFoldDB" id="A0A2N7TTT1"/>
<gene>
    <name evidence="2" type="ORF">C1H66_01815</name>
</gene>
<organism evidence="2 3">
    <name type="scientific">Halomonas heilongjiangensis</name>
    <dbReference type="NCBI Taxonomy" id="1387883"/>
    <lineage>
        <taxon>Bacteria</taxon>
        <taxon>Pseudomonadati</taxon>
        <taxon>Pseudomonadota</taxon>
        <taxon>Gammaproteobacteria</taxon>
        <taxon>Oceanospirillales</taxon>
        <taxon>Halomonadaceae</taxon>
        <taxon>Halomonas</taxon>
    </lineage>
</organism>
<dbReference type="NCBIfam" id="NF033682">
    <property type="entry name" value="retention_LapA"/>
    <property type="match status" value="1"/>
</dbReference>
<dbReference type="Pfam" id="PF17803">
    <property type="entry name" value="Cadherin_4"/>
    <property type="match status" value="1"/>
</dbReference>
<evidence type="ECO:0000313" key="3">
    <source>
        <dbReference type="Proteomes" id="UP000235346"/>
    </source>
</evidence>
<protein>
    <recommendedName>
        <fullName evidence="1">RapA2 cadherin-like domain-containing protein</fullName>
    </recommendedName>
</protein>
<dbReference type="RefSeq" id="WP_146010677.1">
    <property type="nucleotide sequence ID" value="NZ_PDOH01000002.1"/>
</dbReference>
<dbReference type="InterPro" id="IPR040853">
    <property type="entry name" value="RapA2_cadherin-like"/>
</dbReference>
<dbReference type="NCBIfam" id="TIGR01965">
    <property type="entry name" value="VCBS_repeat"/>
    <property type="match status" value="1"/>
</dbReference>
<dbReference type="InterPro" id="IPR047777">
    <property type="entry name" value="LapA-like_RM"/>
</dbReference>
<accession>A0A2N7TTT1</accession>
<keyword evidence="3" id="KW-1185">Reference proteome</keyword>
<dbReference type="InterPro" id="IPR010221">
    <property type="entry name" value="VCBS_dom"/>
</dbReference>
<reference evidence="2 3" key="1">
    <citation type="submission" date="2018-01" db="EMBL/GenBank/DDBJ databases">
        <title>Halomonas endophytica sp. nov., isolated from storage liquid in the stems of Populus euphratica.</title>
        <authorList>
            <person name="Chen C."/>
        </authorList>
    </citation>
    <scope>NUCLEOTIDE SEQUENCE [LARGE SCALE GENOMIC DNA]</scope>
    <source>
        <strain evidence="2 3">DSM 26881</strain>
    </source>
</reference>
<feature type="domain" description="RapA2 cadherin-like" evidence="1">
    <location>
        <begin position="301"/>
        <end position="381"/>
    </location>
</feature>
<name>A0A2N7TTT1_9GAMM</name>
<comment type="caution">
    <text evidence="2">The sequence shown here is derived from an EMBL/GenBank/DDBJ whole genome shotgun (WGS) entry which is preliminary data.</text>
</comment>
<dbReference type="Proteomes" id="UP000235346">
    <property type="component" value="Unassembled WGS sequence"/>
</dbReference>
<dbReference type="EMBL" id="PNRE01000012">
    <property type="protein sequence ID" value="PMR71593.1"/>
    <property type="molecule type" value="Genomic_DNA"/>
</dbReference>
<sequence length="448" mass="45881">MSIATVVSLSGQAWARDAEGNLRELRVGDSLQEGETLVTADNARVELDFGDNLAPTLIEGGQQIAMTPDLDADRPVDVEDASALDEDLEALLAALEDEEGDLLDIFDATAAGAGPGGGGGDGHSFVRLARIAEDTDPLAFDFSVGQFDGPPEGGAPSLLAEVEEQEPEPPVEEPEVVDAIPEAGASGAELFDAQMLEEGGSVSSGTLDFDFGDDGVGSIGFAGMDGSSGVVGSETVTYGWDAGSNTLTATGPRGDLFTIQVNPLTGEYTLTLLDNVLHAEGTDDASTELTFTVIDGNGTEATGSLTITFFDDAPEARDDEGGTVTEDGANSQLSGNVLDNDSFGADGDGSLTWNDAANAEAMAELAKYGTLVLNADGSWSFTLDNSLAAVQALGDDDTLDFTLGYTITDADGDTSSATLSLTLQGADDSARVIVNTQGADGTVYEAGL</sequence>
<dbReference type="Gene3D" id="2.60.40.10">
    <property type="entry name" value="Immunoglobulins"/>
    <property type="match status" value="1"/>
</dbReference>
<dbReference type="OrthoDB" id="5787335at2"/>